<gene>
    <name evidence="1" type="ORF">JCM19274_2920</name>
</gene>
<organism evidence="1 2">
    <name type="scientific">Algibacter lectus</name>
    <dbReference type="NCBI Taxonomy" id="221126"/>
    <lineage>
        <taxon>Bacteria</taxon>
        <taxon>Pseudomonadati</taxon>
        <taxon>Bacteroidota</taxon>
        <taxon>Flavobacteriia</taxon>
        <taxon>Flavobacteriales</taxon>
        <taxon>Flavobacteriaceae</taxon>
        <taxon>Algibacter</taxon>
    </lineage>
</organism>
<keyword evidence="1" id="KW-0378">Hydrolase</keyword>
<accession>A0A090WZ12</accession>
<dbReference type="GO" id="GO:0004065">
    <property type="term" value="F:arylsulfatase activity"/>
    <property type="evidence" value="ECO:0007669"/>
    <property type="project" value="UniProtKB-EC"/>
</dbReference>
<proteinExistence type="predicted"/>
<name>A0A090WZ12_9FLAO</name>
<dbReference type="AlphaFoldDB" id="A0A090WZ12"/>
<evidence type="ECO:0000313" key="2">
    <source>
        <dbReference type="Proteomes" id="UP000029643"/>
    </source>
</evidence>
<dbReference type="EC" id="3.1.6.1" evidence="1"/>
<evidence type="ECO:0000313" key="1">
    <source>
        <dbReference type="EMBL" id="GAL82355.1"/>
    </source>
</evidence>
<dbReference type="EMBL" id="BBNU01000026">
    <property type="protein sequence ID" value="GAL82355.1"/>
    <property type="molecule type" value="Genomic_DNA"/>
</dbReference>
<sequence>MYKDLFDWELTLERPLWLLKREYEKYDIDRMDKYWKPKSK</sequence>
<dbReference type="Proteomes" id="UP000029643">
    <property type="component" value="Unassembled WGS sequence"/>
</dbReference>
<comment type="caution">
    <text evidence="1">The sequence shown here is derived from an EMBL/GenBank/DDBJ whole genome shotgun (WGS) entry which is preliminary data.</text>
</comment>
<reference evidence="1 2" key="1">
    <citation type="journal article" date="2014" name="Genome Announc.">
        <title>Draft Genome Sequences of Marine Flavobacterium Algibacter lectus Strains SS8 and NR4.</title>
        <authorList>
            <person name="Takatani N."/>
            <person name="Nakanishi M."/>
            <person name="Meirelles P."/>
            <person name="Mino S."/>
            <person name="Suda W."/>
            <person name="Oshima K."/>
            <person name="Hattori M."/>
            <person name="Ohkuma M."/>
            <person name="Hosokawa M."/>
            <person name="Miyashita K."/>
            <person name="Thompson F.L."/>
            <person name="Niwa A."/>
            <person name="Sawabe T."/>
            <person name="Sawabe T."/>
        </authorList>
    </citation>
    <scope>NUCLEOTIDE SEQUENCE [LARGE SCALE GENOMIC DNA]</scope>
    <source>
        <strain evidence="2">JCM19274</strain>
    </source>
</reference>
<protein>
    <submittedName>
        <fullName evidence="1">Arylsulfatase</fullName>
        <ecNumber evidence="1">3.1.6.1</ecNumber>
    </submittedName>
</protein>